<name>A0A2P2PMK1_RHIMU</name>
<sequence>MIKTKSAQAAKKWGFVLVETVQMLVQEAEDMSNGRQ</sequence>
<organism evidence="1">
    <name type="scientific">Rhizophora mucronata</name>
    <name type="common">Asiatic mangrove</name>
    <dbReference type="NCBI Taxonomy" id="61149"/>
    <lineage>
        <taxon>Eukaryota</taxon>
        <taxon>Viridiplantae</taxon>
        <taxon>Streptophyta</taxon>
        <taxon>Embryophyta</taxon>
        <taxon>Tracheophyta</taxon>
        <taxon>Spermatophyta</taxon>
        <taxon>Magnoliopsida</taxon>
        <taxon>eudicotyledons</taxon>
        <taxon>Gunneridae</taxon>
        <taxon>Pentapetalae</taxon>
        <taxon>rosids</taxon>
        <taxon>fabids</taxon>
        <taxon>Malpighiales</taxon>
        <taxon>Rhizophoraceae</taxon>
        <taxon>Rhizophora</taxon>
    </lineage>
</organism>
<proteinExistence type="predicted"/>
<evidence type="ECO:0000313" key="1">
    <source>
        <dbReference type="EMBL" id="MBX55964.1"/>
    </source>
</evidence>
<dbReference type="EMBL" id="GGEC01075480">
    <property type="protein sequence ID" value="MBX55964.1"/>
    <property type="molecule type" value="Transcribed_RNA"/>
</dbReference>
<accession>A0A2P2PMK1</accession>
<dbReference type="AlphaFoldDB" id="A0A2P2PMK1"/>
<reference evidence="1" key="1">
    <citation type="submission" date="2018-02" db="EMBL/GenBank/DDBJ databases">
        <title>Rhizophora mucronata_Transcriptome.</title>
        <authorList>
            <person name="Meera S.P."/>
            <person name="Sreeshan A."/>
            <person name="Augustine A."/>
        </authorList>
    </citation>
    <scope>NUCLEOTIDE SEQUENCE</scope>
    <source>
        <tissue evidence="1">Leaf</tissue>
    </source>
</reference>
<protein>
    <submittedName>
        <fullName evidence="1">Uncharacterized protein</fullName>
    </submittedName>
</protein>